<dbReference type="RefSeq" id="WP_021751727.1">
    <property type="nucleotide sequence ID" value="NZ_CAUWCU010000056.1"/>
</dbReference>
<evidence type="ECO:0000313" key="2">
    <source>
        <dbReference type="EMBL" id="QCI59450.1"/>
    </source>
</evidence>
<feature type="signal peptide" evidence="1">
    <location>
        <begin position="1"/>
        <end position="17"/>
    </location>
</feature>
<dbReference type="PROSITE" id="PS51257">
    <property type="entry name" value="PROKAR_LIPOPROTEIN"/>
    <property type="match status" value="1"/>
</dbReference>
<protein>
    <recommendedName>
        <fullName evidence="4">Lipoprotein</fullName>
    </recommendedName>
</protein>
<proteinExistence type="predicted"/>
<evidence type="ECO:0008006" key="4">
    <source>
        <dbReference type="Google" id="ProtNLM"/>
    </source>
</evidence>
<gene>
    <name evidence="2" type="ORF">EIO64_09695</name>
</gene>
<dbReference type="AlphaFoldDB" id="A0A4D7AUZ9"/>
<dbReference type="EMBL" id="CP034413">
    <property type="protein sequence ID" value="QCI59450.1"/>
    <property type="molecule type" value="Genomic_DNA"/>
</dbReference>
<dbReference type="Proteomes" id="UP000298642">
    <property type="component" value="Chromosome"/>
</dbReference>
<dbReference type="GeneID" id="89520728"/>
<reference evidence="3" key="1">
    <citation type="submission" date="2018-12" db="EMBL/GenBank/DDBJ databases">
        <title>Dusodibacter welbiota gen. nov., sp. nov., isolated from human faeces and emended description of the Oscillibacter genus.</title>
        <authorList>
            <person name="Le Roy T."/>
            <person name="Van der Smissen P."/>
            <person name="Delzenne N."/>
            <person name="Muccioli G."/>
            <person name="Collet J.F."/>
            <person name="Cani P.D."/>
        </authorList>
    </citation>
    <scope>NUCLEOTIDE SEQUENCE [LARGE SCALE GENOMIC DNA]</scope>
    <source>
        <strain evidence="3">J115</strain>
    </source>
</reference>
<name>A0A4D7AUZ9_9FIRM</name>
<dbReference type="KEGG" id="obj:EIO64_09695"/>
<organism evidence="2 3">
    <name type="scientific">Dysosmobacter welbionis</name>
    <dbReference type="NCBI Taxonomy" id="2093857"/>
    <lineage>
        <taxon>Bacteria</taxon>
        <taxon>Bacillati</taxon>
        <taxon>Bacillota</taxon>
        <taxon>Clostridia</taxon>
        <taxon>Eubacteriales</taxon>
        <taxon>Oscillospiraceae</taxon>
        <taxon>Dysosmobacter</taxon>
    </lineage>
</organism>
<evidence type="ECO:0000313" key="3">
    <source>
        <dbReference type="Proteomes" id="UP000298642"/>
    </source>
</evidence>
<keyword evidence="1" id="KW-0732">Signal</keyword>
<feature type="chain" id="PRO_5038547610" description="Lipoprotein" evidence="1">
    <location>
        <begin position="18"/>
        <end position="215"/>
    </location>
</feature>
<evidence type="ECO:0000256" key="1">
    <source>
        <dbReference type="SAM" id="SignalP"/>
    </source>
</evidence>
<accession>A0A4D7AUZ9</accession>
<sequence length="215" mass="23425">MKRWSVLFLALALWALAGCGGPAADEGAAGEAPSVFAEASAPDAEGGLSAVRLEGQARPLTDEEIQAAYFRAEEAYGWFSLETLPCGEKTQTIDGWLYYPVEYPGMENLADLRAYLRGLFSEELVDALLASGGAHPLYQDVDGALYVLPTSRERDESKGQADIQIKPYGQAGYSVIVEVDLLADGGSTVTGVESYAFPYEFLEDRWVFTDFHLIY</sequence>
<keyword evidence="3" id="KW-1185">Reference proteome</keyword>